<comment type="caution">
    <text evidence="2">The sequence shown here is derived from an EMBL/GenBank/DDBJ whole genome shotgun (WGS) entry which is preliminary data.</text>
</comment>
<proteinExistence type="inferred from homology"/>
<dbReference type="SUPFAM" id="SSF54506">
    <property type="entry name" value="Diaminopimelate epimerase-like"/>
    <property type="match status" value="1"/>
</dbReference>
<dbReference type="PANTHER" id="PTHR33442">
    <property type="entry name" value="TRANS-3-HYDROXY-L-PROLINE DEHYDRATASE"/>
    <property type="match status" value="1"/>
</dbReference>
<protein>
    <submittedName>
        <fullName evidence="2">Proline racemase family protein</fullName>
    </submittedName>
</protein>
<reference evidence="2" key="1">
    <citation type="submission" date="2022-07" db="EMBL/GenBank/DDBJ databases">
        <title>Marinobacter iranensis a new bacterium isolate from a hipersaline lake in Iran.</title>
        <authorList>
            <person name="Mohammad A.M.A."/>
            <person name="Cristina S.-P."/>
            <person name="Antonio V."/>
        </authorList>
    </citation>
    <scope>NUCLEOTIDE SEQUENCE</scope>
    <source>
        <strain evidence="2">71-i</strain>
    </source>
</reference>
<dbReference type="EMBL" id="JANCMW010000006">
    <property type="protein sequence ID" value="MDF0750734.1"/>
    <property type="molecule type" value="Genomic_DNA"/>
</dbReference>
<organism evidence="2 3">
    <name type="scientific">Marinobacter iranensis</name>
    <dbReference type="NCBI Taxonomy" id="2962607"/>
    <lineage>
        <taxon>Bacteria</taxon>
        <taxon>Pseudomonadati</taxon>
        <taxon>Pseudomonadota</taxon>
        <taxon>Gammaproteobacteria</taxon>
        <taxon>Pseudomonadales</taxon>
        <taxon>Marinobacteraceae</taxon>
        <taxon>Marinobacter</taxon>
    </lineage>
</organism>
<accession>A0ABT5YAM2</accession>
<evidence type="ECO:0000256" key="1">
    <source>
        <dbReference type="ARBA" id="ARBA00007529"/>
    </source>
</evidence>
<evidence type="ECO:0000313" key="3">
    <source>
        <dbReference type="Proteomes" id="UP001143391"/>
    </source>
</evidence>
<dbReference type="PANTHER" id="PTHR33442:SF5">
    <property type="entry name" value="BIFUNCTIONAL TRANS-3-HYDROXY-L-PROLINE DEHYDRATASE_2-EPIMERASE"/>
    <property type="match status" value="1"/>
</dbReference>
<gene>
    <name evidence="2" type="ORF">NLU14_10885</name>
</gene>
<dbReference type="Gene3D" id="3.10.310.10">
    <property type="entry name" value="Diaminopimelate Epimerase, Chain A, domain 1"/>
    <property type="match status" value="2"/>
</dbReference>
<sequence>MSYQHLFARQPTLDVVTAHAGGDVGCVILEGVSNLPGGTVSDRAEYLRREADGLRRMLIQKPHGDPSQCVNLVVPPADPAADAGLIIMGTMGYPDFSGSNAMCTMAALFGTGRLPMEEGERRVVLETPSGSSELRVACHAGRLESVAYDAVPGFVLGEERRVVVEGWGEVSFSLVYGGVFYALITGVDIGLDPASAPVPELKRFFEKFFAVVAPGLELRHPVRGHSAPLTLGLLVGEIDQGPSTTSGVHVAAYMAPGVICQSPTGTGTTALLAWLAGQGRVSVGTTIRTISPFGSEFNGTLAGLTTVGGVAGVQTVVSGRPYLLAHSSIVVDTEDPLVSDLGLGFSHILRQDQLE</sequence>
<evidence type="ECO:0000313" key="2">
    <source>
        <dbReference type="EMBL" id="MDF0750734.1"/>
    </source>
</evidence>
<dbReference type="InterPro" id="IPR008794">
    <property type="entry name" value="Pro_racemase_fam"/>
</dbReference>
<keyword evidence="3" id="KW-1185">Reference proteome</keyword>
<dbReference type="Pfam" id="PF05544">
    <property type="entry name" value="Pro_racemase"/>
    <property type="match status" value="1"/>
</dbReference>
<dbReference type="Proteomes" id="UP001143391">
    <property type="component" value="Unassembled WGS sequence"/>
</dbReference>
<dbReference type="RefSeq" id="WP_275706329.1">
    <property type="nucleotide sequence ID" value="NZ_JANCMW010000006.1"/>
</dbReference>
<comment type="similarity">
    <text evidence="1">Belongs to the proline racemase family.</text>
</comment>
<name>A0ABT5YAM2_9GAMM</name>